<sequence>MPTFLLLLLGLAAGCVRALGSSREEVPAVVALPLKKEGGGLGDPCVESRCGPGTNTVCSNKTKTCMCDSYHPVSINDQLCAKGALLGTPCFHHDQCQYYDANSMCQEEGNNRSQCQCQEKYELRYIEGLSIPKVCFPDLESLKADVPTLLGLGLALSMLSALICLVLKIFARARFARPRRYADARINPPLTVSETYAAFALAANASSSSSPARGRQSSIRLTKSASSSRRPSYSSLHSVRPGTRRSSQASLRLVVGEGRGEPIGYYVCIRDPATVHSRGGSRRPSQSSMASSSGDLREGRMHHYLYLRAPNYSLTSETNTTTTGTSDSSPRTPKSAEQLLAVYSVPEHSVLELGGVGSSHTTSTLGSSSDDVFKEEDEDEEEEEEEEGGDEEEGRRRGEGEEDEEDEEGERQQEEAKARLIV</sequence>
<proteinExistence type="predicted"/>
<evidence type="ECO:0000313" key="5">
    <source>
        <dbReference type="Proteomes" id="UP001487740"/>
    </source>
</evidence>
<feature type="region of interest" description="Disordered" evidence="1">
    <location>
        <begin position="315"/>
        <end position="335"/>
    </location>
</feature>
<evidence type="ECO:0000313" key="4">
    <source>
        <dbReference type="EMBL" id="KAK8400574.1"/>
    </source>
</evidence>
<dbReference type="EMBL" id="JARAKH010000010">
    <property type="protein sequence ID" value="KAK8400574.1"/>
    <property type="molecule type" value="Genomic_DNA"/>
</dbReference>
<feature type="compositionally biased region" description="Basic and acidic residues" evidence="1">
    <location>
        <begin position="410"/>
        <end position="422"/>
    </location>
</feature>
<name>A0AAW0UK80_SCYPA</name>
<feature type="region of interest" description="Disordered" evidence="1">
    <location>
        <begin position="353"/>
        <end position="422"/>
    </location>
</feature>
<comment type="caution">
    <text evidence="4">The sequence shown here is derived from an EMBL/GenBank/DDBJ whole genome shotgun (WGS) entry which is preliminary data.</text>
</comment>
<keyword evidence="5" id="KW-1185">Reference proteome</keyword>
<keyword evidence="3" id="KW-0732">Signal</keyword>
<feature type="compositionally biased region" description="Low complexity" evidence="1">
    <location>
        <begin position="207"/>
        <end position="238"/>
    </location>
</feature>
<feature type="region of interest" description="Disordered" evidence="1">
    <location>
        <begin position="207"/>
        <end position="253"/>
    </location>
</feature>
<organism evidence="4 5">
    <name type="scientific">Scylla paramamosain</name>
    <name type="common">Mud crab</name>
    <dbReference type="NCBI Taxonomy" id="85552"/>
    <lineage>
        <taxon>Eukaryota</taxon>
        <taxon>Metazoa</taxon>
        <taxon>Ecdysozoa</taxon>
        <taxon>Arthropoda</taxon>
        <taxon>Crustacea</taxon>
        <taxon>Multicrustacea</taxon>
        <taxon>Malacostraca</taxon>
        <taxon>Eumalacostraca</taxon>
        <taxon>Eucarida</taxon>
        <taxon>Decapoda</taxon>
        <taxon>Pleocyemata</taxon>
        <taxon>Brachyura</taxon>
        <taxon>Eubrachyura</taxon>
        <taxon>Portunoidea</taxon>
        <taxon>Portunidae</taxon>
        <taxon>Portuninae</taxon>
        <taxon>Scylla</taxon>
    </lineage>
</organism>
<reference evidence="4 5" key="1">
    <citation type="submission" date="2023-03" db="EMBL/GenBank/DDBJ databases">
        <title>High-quality genome of Scylla paramamosain provides insights in environmental adaptation.</title>
        <authorList>
            <person name="Zhang L."/>
        </authorList>
    </citation>
    <scope>NUCLEOTIDE SEQUENCE [LARGE SCALE GENOMIC DNA]</scope>
    <source>
        <strain evidence="4">LZ_2023a</strain>
        <tissue evidence="4">Muscle</tissue>
    </source>
</reference>
<keyword evidence="2" id="KW-1133">Transmembrane helix</keyword>
<feature type="signal peptide" evidence="3">
    <location>
        <begin position="1"/>
        <end position="18"/>
    </location>
</feature>
<evidence type="ECO:0000256" key="1">
    <source>
        <dbReference type="SAM" id="MobiDB-lite"/>
    </source>
</evidence>
<accession>A0AAW0UK80</accession>
<feature type="compositionally biased region" description="Acidic residues" evidence="1">
    <location>
        <begin position="373"/>
        <end position="392"/>
    </location>
</feature>
<keyword evidence="2" id="KW-0472">Membrane</keyword>
<dbReference type="AlphaFoldDB" id="A0AAW0UK80"/>
<feature type="compositionally biased region" description="Low complexity" evidence="1">
    <location>
        <begin position="282"/>
        <end position="293"/>
    </location>
</feature>
<feature type="compositionally biased region" description="Low complexity" evidence="1">
    <location>
        <begin position="315"/>
        <end position="332"/>
    </location>
</feature>
<protein>
    <submittedName>
        <fullName evidence="4">Uncharacterized protein</fullName>
    </submittedName>
</protein>
<evidence type="ECO:0000256" key="3">
    <source>
        <dbReference type="SAM" id="SignalP"/>
    </source>
</evidence>
<gene>
    <name evidence="4" type="ORF">O3P69_003326</name>
</gene>
<dbReference type="Proteomes" id="UP001487740">
    <property type="component" value="Unassembled WGS sequence"/>
</dbReference>
<feature type="chain" id="PRO_5043721295" evidence="3">
    <location>
        <begin position="19"/>
        <end position="422"/>
    </location>
</feature>
<feature type="compositionally biased region" description="Low complexity" evidence="1">
    <location>
        <begin position="358"/>
        <end position="369"/>
    </location>
</feature>
<keyword evidence="2" id="KW-0812">Transmembrane</keyword>
<evidence type="ECO:0000256" key="2">
    <source>
        <dbReference type="SAM" id="Phobius"/>
    </source>
</evidence>
<feature type="compositionally biased region" description="Acidic residues" evidence="1">
    <location>
        <begin position="400"/>
        <end position="409"/>
    </location>
</feature>
<feature type="region of interest" description="Disordered" evidence="1">
    <location>
        <begin position="275"/>
        <end position="296"/>
    </location>
</feature>
<feature type="transmembrane region" description="Helical" evidence="2">
    <location>
        <begin position="149"/>
        <end position="171"/>
    </location>
</feature>